<dbReference type="PANTHER" id="PTHR19957">
    <property type="entry name" value="SYNTAXIN"/>
    <property type="match status" value="1"/>
</dbReference>
<feature type="non-terminal residue" evidence="2">
    <location>
        <position position="75"/>
    </location>
</feature>
<accession>A7RV68</accession>
<dbReference type="InParanoid" id="A7RV68"/>
<evidence type="ECO:0000313" key="2">
    <source>
        <dbReference type="EMBL" id="EDO44588.1"/>
    </source>
</evidence>
<dbReference type="Gene3D" id="1.20.5.110">
    <property type="match status" value="1"/>
</dbReference>
<keyword evidence="3" id="KW-1185">Reference proteome</keyword>
<dbReference type="EMBL" id="DS469543">
    <property type="protein sequence ID" value="EDO44588.1"/>
    <property type="molecule type" value="Genomic_DNA"/>
</dbReference>
<reference evidence="2 3" key="1">
    <citation type="journal article" date="2007" name="Science">
        <title>Sea anemone genome reveals ancestral eumetazoan gene repertoire and genomic organization.</title>
        <authorList>
            <person name="Putnam N.H."/>
            <person name="Srivastava M."/>
            <person name="Hellsten U."/>
            <person name="Dirks B."/>
            <person name="Chapman J."/>
            <person name="Salamov A."/>
            <person name="Terry A."/>
            <person name="Shapiro H."/>
            <person name="Lindquist E."/>
            <person name="Kapitonov V.V."/>
            <person name="Jurka J."/>
            <person name="Genikhovich G."/>
            <person name="Grigoriev I.V."/>
            <person name="Lucas S.M."/>
            <person name="Steele R.E."/>
            <person name="Finnerty J.R."/>
            <person name="Technau U."/>
            <person name="Martindale M.Q."/>
            <person name="Rokhsar D.S."/>
        </authorList>
    </citation>
    <scope>NUCLEOTIDE SEQUENCE [LARGE SCALE GENOMIC DNA]</scope>
    <source>
        <strain evidence="3">CH2 X CH6</strain>
    </source>
</reference>
<dbReference type="KEGG" id="nve:5516525"/>
<sequence length="75" mass="8459">IEERERAIRQLEADIVGVNEIFRDLGNMIHEQGEVIDSIEANVETAAVHVETANVQLDKARGYQVKNPERPSSFL</sequence>
<dbReference type="SMART" id="SM00397">
    <property type="entry name" value="t_SNARE"/>
    <property type="match status" value="1"/>
</dbReference>
<feature type="domain" description="T-SNARE coiled-coil homology" evidence="1">
    <location>
        <begin position="1"/>
        <end position="60"/>
    </location>
</feature>
<dbReference type="PROSITE" id="PS50192">
    <property type="entry name" value="T_SNARE"/>
    <property type="match status" value="1"/>
</dbReference>
<dbReference type="HOGENOM" id="CLU_2678124_0_0_1"/>
<name>A7RV68_NEMVE</name>
<dbReference type="CDD" id="cd15875">
    <property type="entry name" value="SNARE_syntaxin7"/>
    <property type="match status" value="1"/>
</dbReference>
<protein>
    <recommendedName>
        <fullName evidence="1">t-SNARE coiled-coil homology domain-containing protein</fullName>
    </recommendedName>
</protein>
<dbReference type="AlphaFoldDB" id="A7RV68"/>
<dbReference type="PhylomeDB" id="A7RV68"/>
<evidence type="ECO:0000313" key="3">
    <source>
        <dbReference type="Proteomes" id="UP000001593"/>
    </source>
</evidence>
<dbReference type="InterPro" id="IPR045242">
    <property type="entry name" value="Syntaxin"/>
</dbReference>
<gene>
    <name evidence="2" type="ORF">NEMVEDRAFT_v1g94583</name>
</gene>
<proteinExistence type="predicted"/>
<organism evidence="2 3">
    <name type="scientific">Nematostella vectensis</name>
    <name type="common">Starlet sea anemone</name>
    <dbReference type="NCBI Taxonomy" id="45351"/>
    <lineage>
        <taxon>Eukaryota</taxon>
        <taxon>Metazoa</taxon>
        <taxon>Cnidaria</taxon>
        <taxon>Anthozoa</taxon>
        <taxon>Hexacorallia</taxon>
        <taxon>Actiniaria</taxon>
        <taxon>Edwardsiidae</taxon>
        <taxon>Nematostella</taxon>
    </lineage>
</organism>
<dbReference type="Proteomes" id="UP000001593">
    <property type="component" value="Unassembled WGS sequence"/>
</dbReference>
<dbReference type="Pfam" id="PF05739">
    <property type="entry name" value="SNARE"/>
    <property type="match status" value="1"/>
</dbReference>
<evidence type="ECO:0000259" key="1">
    <source>
        <dbReference type="PROSITE" id="PS50192"/>
    </source>
</evidence>
<dbReference type="PANTHER" id="PTHR19957:SF38">
    <property type="entry name" value="LD27581P"/>
    <property type="match status" value="1"/>
</dbReference>
<dbReference type="STRING" id="45351.A7RV68"/>
<dbReference type="SUPFAM" id="SSF58038">
    <property type="entry name" value="SNARE fusion complex"/>
    <property type="match status" value="1"/>
</dbReference>
<dbReference type="eggNOG" id="KOG0811">
    <property type="taxonomic scope" value="Eukaryota"/>
</dbReference>
<dbReference type="InterPro" id="IPR000727">
    <property type="entry name" value="T_SNARE_dom"/>
</dbReference>